<evidence type="ECO:0000313" key="3">
    <source>
        <dbReference type="Proteomes" id="UP000613030"/>
    </source>
</evidence>
<accession>A0ABS1KKH1</accession>
<feature type="transmembrane region" description="Helical" evidence="1">
    <location>
        <begin position="393"/>
        <end position="414"/>
    </location>
</feature>
<feature type="transmembrane region" description="Helical" evidence="1">
    <location>
        <begin position="140"/>
        <end position="160"/>
    </location>
</feature>
<feature type="transmembrane region" description="Helical" evidence="1">
    <location>
        <begin position="247"/>
        <end position="265"/>
    </location>
</feature>
<dbReference type="Proteomes" id="UP000613030">
    <property type="component" value="Unassembled WGS sequence"/>
</dbReference>
<comment type="caution">
    <text evidence="2">The sequence shown here is derived from an EMBL/GenBank/DDBJ whole genome shotgun (WGS) entry which is preliminary data.</text>
</comment>
<feature type="transmembrane region" description="Helical" evidence="1">
    <location>
        <begin position="320"/>
        <end position="342"/>
    </location>
</feature>
<feature type="transmembrane region" description="Helical" evidence="1">
    <location>
        <begin position="109"/>
        <end position="128"/>
    </location>
</feature>
<dbReference type="PANTHER" id="PTHR43044">
    <property type="match status" value="1"/>
</dbReference>
<dbReference type="EMBL" id="JAERRB010000001">
    <property type="protein sequence ID" value="MBL0739753.1"/>
    <property type="molecule type" value="Genomic_DNA"/>
</dbReference>
<feature type="transmembrane region" description="Helical" evidence="1">
    <location>
        <begin position="191"/>
        <end position="219"/>
    </location>
</feature>
<name>A0ABS1KKH1_9BACT</name>
<feature type="transmembrane region" description="Helical" evidence="1">
    <location>
        <begin position="420"/>
        <end position="441"/>
    </location>
</feature>
<evidence type="ECO:0000313" key="2">
    <source>
        <dbReference type="EMBL" id="MBL0739753.1"/>
    </source>
</evidence>
<feature type="transmembrane region" description="Helical" evidence="1">
    <location>
        <begin position="362"/>
        <end position="381"/>
    </location>
</feature>
<keyword evidence="1" id="KW-1133">Transmembrane helix</keyword>
<feature type="transmembrane region" description="Helical" evidence="1">
    <location>
        <begin position="277"/>
        <end position="300"/>
    </location>
</feature>
<keyword evidence="1" id="KW-0812">Transmembrane</keyword>
<dbReference type="PANTHER" id="PTHR43044:SF1">
    <property type="entry name" value="QUINOL:CYTOCHROME C OXIDOREDUCTASE QUINONE-BINDING SUBUNIT 2"/>
    <property type="match status" value="1"/>
</dbReference>
<organism evidence="2 3">
    <name type="scientific">Chryseolinea lacunae</name>
    <dbReference type="NCBI Taxonomy" id="2801331"/>
    <lineage>
        <taxon>Bacteria</taxon>
        <taxon>Pseudomonadati</taxon>
        <taxon>Bacteroidota</taxon>
        <taxon>Cytophagia</taxon>
        <taxon>Cytophagales</taxon>
        <taxon>Fulvivirgaceae</taxon>
        <taxon>Chryseolinea</taxon>
    </lineage>
</organism>
<reference evidence="2 3" key="1">
    <citation type="submission" date="2021-01" db="EMBL/GenBank/DDBJ databases">
        <title>Chryseolinea sp. Jin1 Genome sequencing and assembly.</title>
        <authorList>
            <person name="Kim I."/>
        </authorList>
    </citation>
    <scope>NUCLEOTIDE SEQUENCE [LARGE SCALE GENOMIC DNA]</scope>
    <source>
        <strain evidence="2 3">Jin1</strain>
    </source>
</reference>
<keyword evidence="1" id="KW-0472">Membrane</keyword>
<evidence type="ECO:0000256" key="1">
    <source>
        <dbReference type="SAM" id="Phobius"/>
    </source>
</evidence>
<feature type="transmembrane region" description="Helical" evidence="1">
    <location>
        <begin position="23"/>
        <end position="42"/>
    </location>
</feature>
<sequence>MAHHQVEVTEEHYVFRPETRTKLYILLGVGVLFFVIGLLFAMKGPSGGGEEHGAGATEHHAAVATSHDMVASAEHGAAASEGHHAEGGEHHETTYWVKRLFTTLWMNNVYFTGLGLIGLFFVAIQYAAQAGWSVGVKRIALAMGTWIPFAGLLMLALWFITKHDVFHWTHSYLYQEGGPQFDKIINKKAPFFFWPLAGGTFPAFFIIRMLLFFGLWYWFFLSLRKNIIAEDIEGTTSFWHRNRGTSAWFLVFFGASSSIAAWDWVMSIDTHWFSTMFGWYVFASWWVTGLAVITLIAAHLKSAGYLKIVNANHLHDLGKFVFAFSIFWTYIWFAQFLLIYYAHIPEETVYFVERMNNSPYSWIFYLNIIVNFVLPFLLFMTRDAKRHLSMLKVVCPIVIVGHWFDFFNMVTPGVMKHDGAVGFLEIGVFIIFAAVFLLVVLNSLTKLPLYGKNDPMLQESLHHHI</sequence>
<protein>
    <submittedName>
        <fullName evidence="2">Quinol:cytochrome C oxidoreductase</fullName>
    </submittedName>
</protein>
<proteinExistence type="predicted"/>
<gene>
    <name evidence="2" type="ORF">JI741_00925</name>
</gene>
<keyword evidence="3" id="KW-1185">Reference proteome</keyword>